<dbReference type="GO" id="GO:0005886">
    <property type="term" value="C:plasma membrane"/>
    <property type="evidence" value="ECO:0007669"/>
    <property type="project" value="UniProtKB-SubCell"/>
</dbReference>
<feature type="transmembrane region" description="Helical" evidence="6">
    <location>
        <begin position="425"/>
        <end position="449"/>
    </location>
</feature>
<evidence type="ECO:0000256" key="1">
    <source>
        <dbReference type="ARBA" id="ARBA00004651"/>
    </source>
</evidence>
<dbReference type="Pfam" id="PF12704">
    <property type="entry name" value="MacB_PCD"/>
    <property type="match status" value="1"/>
</dbReference>
<feature type="transmembrane region" description="Helical" evidence="6">
    <location>
        <begin position="342"/>
        <end position="362"/>
    </location>
</feature>
<dbReference type="PANTHER" id="PTHR30572:SF18">
    <property type="entry name" value="ABC-TYPE MACROLIDE FAMILY EXPORT SYSTEM PERMEASE COMPONENT 2"/>
    <property type="match status" value="1"/>
</dbReference>
<name>A0A4R8DW77_9BACT</name>
<keyword evidence="5 6" id="KW-0472">Membrane</keyword>
<evidence type="ECO:0000256" key="3">
    <source>
        <dbReference type="ARBA" id="ARBA00022692"/>
    </source>
</evidence>
<dbReference type="Proteomes" id="UP000294498">
    <property type="component" value="Unassembled WGS sequence"/>
</dbReference>
<evidence type="ECO:0000256" key="6">
    <source>
        <dbReference type="SAM" id="Phobius"/>
    </source>
</evidence>
<evidence type="ECO:0000313" key="10">
    <source>
        <dbReference type="Proteomes" id="UP000294498"/>
    </source>
</evidence>
<feature type="transmembrane region" description="Helical" evidence="6">
    <location>
        <begin position="20"/>
        <end position="41"/>
    </location>
</feature>
<keyword evidence="4 6" id="KW-1133">Transmembrane helix</keyword>
<dbReference type="Pfam" id="PF02687">
    <property type="entry name" value="FtsX"/>
    <property type="match status" value="2"/>
</dbReference>
<reference evidence="9 10" key="1">
    <citation type="submission" date="2019-03" db="EMBL/GenBank/DDBJ databases">
        <title>Genomic Encyclopedia of Type Strains, Phase IV (KMG-IV): sequencing the most valuable type-strain genomes for metagenomic binning, comparative biology and taxonomic classification.</title>
        <authorList>
            <person name="Goeker M."/>
        </authorList>
    </citation>
    <scope>NUCLEOTIDE SEQUENCE [LARGE SCALE GENOMIC DNA]</scope>
    <source>
        <strain evidence="9 10">DSM 100059</strain>
    </source>
</reference>
<feature type="transmembrane region" description="Helical" evidence="6">
    <location>
        <begin position="676"/>
        <end position="698"/>
    </location>
</feature>
<sequence>MFKTYFLTSWRHLLRNKGYAIINVLGLTLGIACSILIFVLIRYHSSFDTFHPEADRIYRIITEFHDEGVTRNAAVPIPLGKAFRNDYVYAEKVARVVFYPNTLVALPGRAPLRKFQEQNGVAFAEPEYFDIFNFPTVEGSARAAMSDPYGALITQTLARKYFGKEEAVGQRLRFNNQTDYVVRGVLKDLPGNTDRRQEIYLSWASYKDYQPYLASDSSWGAVYGGSNCFIRLKPGVTPAQVEGAFPALSRKYYSPDDARIYQFRLQPIRDVHFNTDLDGTADRRYLWAAGFIGLFLIVTASINFINLATAQALIRSREVGVRKVLGSEPLDVFRQFMLETGLITFAALLLAVGLAYLGLPTLNRLLKVHIDMNLFGSWTLGAYLLLILAVVVLLAGSYPGFVLARFQPIPALKGKLDQKHIGGFSLRRVLVVFQFSISQLLIIGCLVIARQIWYSEHADLGFVKDGVVTVPLPVSDPVKARTLRERFLDIPGVERVSLCFQPPASAANNATDITLAGRPKPENWAVSQKYADDQYVPLFGLKLVAGRNLFPSDTVDGFVINVTTVNKLQAGTPAELIGHQLTVDGTVKAPIVGVVKDFNSLSFYGDMAPVVVYTHPRDYRTCALLLRTGHVAPVLASMERIWNDTYPEYVYSHQFLDERIARFYELDDMLLTLIEFFAGIAIFIGCLGLYGLVSFMAVRKTKEIGVRKVLGAGTPQILWLFGRELSRLIGIAFLLAAPTGWWFMHRYLESFRYRITIGWSVFVPALAGTLVIAALTVGYRSWKASSVKPVENLRSTE</sequence>
<feature type="transmembrane region" description="Helical" evidence="6">
    <location>
        <begin position="756"/>
        <end position="779"/>
    </location>
</feature>
<keyword evidence="10" id="KW-1185">Reference proteome</keyword>
<feature type="transmembrane region" description="Helical" evidence="6">
    <location>
        <begin position="285"/>
        <end position="307"/>
    </location>
</feature>
<accession>A0A4R8DW77</accession>
<feature type="domain" description="ABC3 transporter permease C-terminal" evidence="7">
    <location>
        <begin position="676"/>
        <end position="788"/>
    </location>
</feature>
<dbReference type="PANTHER" id="PTHR30572">
    <property type="entry name" value="MEMBRANE COMPONENT OF TRANSPORTER-RELATED"/>
    <property type="match status" value="1"/>
</dbReference>
<evidence type="ECO:0000256" key="2">
    <source>
        <dbReference type="ARBA" id="ARBA00022475"/>
    </source>
</evidence>
<dbReference type="InterPro" id="IPR003838">
    <property type="entry name" value="ABC3_permease_C"/>
</dbReference>
<feature type="domain" description="ABC3 transporter permease C-terminal" evidence="7">
    <location>
        <begin position="291"/>
        <end position="404"/>
    </location>
</feature>
<comment type="subcellular location">
    <subcellularLocation>
        <location evidence="1">Cell membrane</location>
        <topology evidence="1">Multi-pass membrane protein</topology>
    </subcellularLocation>
</comment>
<dbReference type="EMBL" id="SODV01000001">
    <property type="protein sequence ID" value="TDX01745.1"/>
    <property type="molecule type" value="Genomic_DNA"/>
</dbReference>
<dbReference type="InterPro" id="IPR025857">
    <property type="entry name" value="MacB_PCD"/>
</dbReference>
<evidence type="ECO:0000259" key="7">
    <source>
        <dbReference type="Pfam" id="PF02687"/>
    </source>
</evidence>
<feature type="transmembrane region" description="Helical" evidence="6">
    <location>
        <begin position="725"/>
        <end position="744"/>
    </location>
</feature>
<feature type="domain" description="MacB-like periplasmic core" evidence="8">
    <location>
        <begin position="21"/>
        <end position="245"/>
    </location>
</feature>
<evidence type="ECO:0000256" key="5">
    <source>
        <dbReference type="ARBA" id="ARBA00023136"/>
    </source>
</evidence>
<evidence type="ECO:0000256" key="4">
    <source>
        <dbReference type="ARBA" id="ARBA00022989"/>
    </source>
</evidence>
<evidence type="ECO:0000259" key="8">
    <source>
        <dbReference type="Pfam" id="PF12704"/>
    </source>
</evidence>
<evidence type="ECO:0000313" key="9">
    <source>
        <dbReference type="EMBL" id="TDX01745.1"/>
    </source>
</evidence>
<dbReference type="AlphaFoldDB" id="A0A4R8DW77"/>
<dbReference type="OrthoDB" id="1451596at2"/>
<protein>
    <submittedName>
        <fullName evidence="9">Putative permease</fullName>
    </submittedName>
</protein>
<comment type="caution">
    <text evidence="9">The sequence shown here is derived from an EMBL/GenBank/DDBJ whole genome shotgun (WGS) entry which is preliminary data.</text>
</comment>
<dbReference type="RefSeq" id="WP_133994385.1">
    <property type="nucleotide sequence ID" value="NZ_SODV01000001.1"/>
</dbReference>
<gene>
    <name evidence="9" type="ORF">EDB95_2787</name>
</gene>
<dbReference type="PROSITE" id="PS51257">
    <property type="entry name" value="PROKAR_LIPOPROTEIN"/>
    <property type="match status" value="1"/>
</dbReference>
<proteinExistence type="predicted"/>
<dbReference type="GO" id="GO:0022857">
    <property type="term" value="F:transmembrane transporter activity"/>
    <property type="evidence" value="ECO:0007669"/>
    <property type="project" value="TreeGrafter"/>
</dbReference>
<organism evidence="9 10">
    <name type="scientific">Dinghuibacter silviterrae</name>
    <dbReference type="NCBI Taxonomy" id="1539049"/>
    <lineage>
        <taxon>Bacteria</taxon>
        <taxon>Pseudomonadati</taxon>
        <taxon>Bacteroidota</taxon>
        <taxon>Chitinophagia</taxon>
        <taxon>Chitinophagales</taxon>
        <taxon>Chitinophagaceae</taxon>
        <taxon>Dinghuibacter</taxon>
    </lineage>
</organism>
<feature type="transmembrane region" description="Helical" evidence="6">
    <location>
        <begin position="382"/>
        <end position="404"/>
    </location>
</feature>
<keyword evidence="3 6" id="KW-0812">Transmembrane</keyword>
<keyword evidence="2" id="KW-1003">Cell membrane</keyword>
<dbReference type="InterPro" id="IPR050250">
    <property type="entry name" value="Macrolide_Exporter_MacB"/>
</dbReference>